<protein>
    <submittedName>
        <fullName evidence="2">Uncharacterized protein</fullName>
    </submittedName>
</protein>
<organism evidence="2 3">
    <name type="scientific">Actinomadura litoris</name>
    <dbReference type="NCBI Taxonomy" id="2678616"/>
    <lineage>
        <taxon>Bacteria</taxon>
        <taxon>Bacillati</taxon>
        <taxon>Actinomycetota</taxon>
        <taxon>Actinomycetes</taxon>
        <taxon>Streptosporangiales</taxon>
        <taxon>Thermomonosporaceae</taxon>
        <taxon>Actinomadura</taxon>
    </lineage>
</organism>
<comment type="caution">
    <text evidence="2">The sequence shown here is derived from an EMBL/GenBank/DDBJ whole genome shotgun (WGS) entry which is preliminary data.</text>
</comment>
<gene>
    <name evidence="2" type="ORF">GNZ18_13470</name>
</gene>
<name>A0A7K1KZI6_9ACTN</name>
<feature type="region of interest" description="Disordered" evidence="1">
    <location>
        <begin position="1"/>
        <end position="37"/>
    </location>
</feature>
<feature type="compositionally biased region" description="Basic and acidic residues" evidence="1">
    <location>
        <begin position="1"/>
        <end position="22"/>
    </location>
</feature>
<dbReference type="RefSeq" id="WP_156216709.1">
    <property type="nucleotide sequence ID" value="NZ_WOFH01000004.1"/>
</dbReference>
<dbReference type="EMBL" id="WOFH01000004">
    <property type="protein sequence ID" value="MUN37608.1"/>
    <property type="molecule type" value="Genomic_DNA"/>
</dbReference>
<evidence type="ECO:0000313" key="3">
    <source>
        <dbReference type="Proteomes" id="UP000432015"/>
    </source>
</evidence>
<reference evidence="2 3" key="1">
    <citation type="submission" date="2019-11" db="EMBL/GenBank/DDBJ databases">
        <authorList>
            <person name="Cao P."/>
        </authorList>
    </citation>
    <scope>NUCLEOTIDE SEQUENCE [LARGE SCALE GENOMIC DNA]</scope>
    <source>
        <strain evidence="2 3">NEAU-AAG5</strain>
    </source>
</reference>
<sequence length="52" mass="5534">MDEGGDRRLAEIRLDDRPEDGRWPPGRAGRPFGDLDPVTASEALADLAAAAS</sequence>
<keyword evidence="3" id="KW-1185">Reference proteome</keyword>
<dbReference type="AlphaFoldDB" id="A0A7K1KZI6"/>
<accession>A0A7K1KZI6</accession>
<evidence type="ECO:0000256" key="1">
    <source>
        <dbReference type="SAM" id="MobiDB-lite"/>
    </source>
</evidence>
<proteinExistence type="predicted"/>
<evidence type="ECO:0000313" key="2">
    <source>
        <dbReference type="EMBL" id="MUN37608.1"/>
    </source>
</evidence>
<dbReference type="Proteomes" id="UP000432015">
    <property type="component" value="Unassembled WGS sequence"/>
</dbReference>